<dbReference type="RefSeq" id="WP_150479631.1">
    <property type="nucleotide sequence ID" value="NZ_BMTB01000010.1"/>
</dbReference>
<gene>
    <name evidence="1" type="ORF">CP976_07515</name>
</gene>
<protein>
    <submittedName>
        <fullName evidence="1">Uncharacterized protein</fullName>
    </submittedName>
</protein>
<accession>A0A5J6I002</accession>
<dbReference type="Proteomes" id="UP000326598">
    <property type="component" value="Chromosome"/>
</dbReference>
<name>A0A5J6I002_STRC4</name>
<organism evidence="1 2">
    <name type="scientific">Streptomyces coeruleorubidus</name>
    <dbReference type="NCBI Taxonomy" id="116188"/>
    <lineage>
        <taxon>Bacteria</taxon>
        <taxon>Bacillati</taxon>
        <taxon>Actinomycetota</taxon>
        <taxon>Actinomycetes</taxon>
        <taxon>Kitasatosporales</taxon>
        <taxon>Streptomycetaceae</taxon>
        <taxon>Streptomyces</taxon>
    </lineage>
</organism>
<reference evidence="1 2" key="1">
    <citation type="submission" date="2017-09" db="EMBL/GenBank/DDBJ databases">
        <authorList>
            <person name="Lee N."/>
            <person name="Cho B.-K."/>
        </authorList>
    </citation>
    <scope>NUCLEOTIDE SEQUENCE [LARGE SCALE GENOMIC DNA]</scope>
    <source>
        <strain evidence="1 2">ATCC 13740</strain>
    </source>
</reference>
<evidence type="ECO:0000313" key="1">
    <source>
        <dbReference type="EMBL" id="QEV24011.1"/>
    </source>
</evidence>
<dbReference type="GeneID" id="91415931"/>
<proteinExistence type="predicted"/>
<evidence type="ECO:0000313" key="2">
    <source>
        <dbReference type="Proteomes" id="UP000326598"/>
    </source>
</evidence>
<dbReference type="EMBL" id="CP023694">
    <property type="protein sequence ID" value="QEV24011.1"/>
    <property type="molecule type" value="Genomic_DNA"/>
</dbReference>
<dbReference type="KEGG" id="scoe:CP976_07515"/>
<sequence length="147" mass="16304">MLDVAYEAVEDLPPGRLAKIDEDRGRIRVRLDKNEPLADVVRQLNIEIDEFMAAGHWFQLYGDEIVSRATPGCPLRIRYILKDDVPDGVGIGEGRGVVRVYIGAGQTVEQFAAAMNPVTKDQLDGGRWFQLFGGEIIDNSPPPMSHV</sequence>
<dbReference type="AlphaFoldDB" id="A0A5J6I002"/>